<evidence type="ECO:0000256" key="11">
    <source>
        <dbReference type="ARBA" id="ARBA00023211"/>
    </source>
</evidence>
<organism evidence="15 16">
    <name type="scientific">Flagellimonas zhangzhouensis</name>
    <dbReference type="NCBI Taxonomy" id="1073328"/>
    <lineage>
        <taxon>Bacteria</taxon>
        <taxon>Pseudomonadati</taxon>
        <taxon>Bacteroidota</taxon>
        <taxon>Flavobacteriia</taxon>
        <taxon>Flavobacteriales</taxon>
        <taxon>Flavobacteriaceae</taxon>
        <taxon>Flagellimonas</taxon>
    </lineage>
</organism>
<evidence type="ECO:0000256" key="7">
    <source>
        <dbReference type="ARBA" id="ARBA00023015"/>
    </source>
</evidence>
<evidence type="ECO:0000256" key="9">
    <source>
        <dbReference type="ARBA" id="ARBA00023159"/>
    </source>
</evidence>
<dbReference type="InterPro" id="IPR050536">
    <property type="entry name" value="DtxR_MntR_Metal-Reg"/>
</dbReference>
<dbReference type="InterPro" id="IPR022689">
    <property type="entry name" value="Iron_dep_repressor"/>
</dbReference>
<dbReference type="SMART" id="SM00529">
    <property type="entry name" value="HTH_DTXR"/>
    <property type="match status" value="1"/>
</dbReference>
<dbReference type="InterPro" id="IPR001367">
    <property type="entry name" value="Fe_dep_repressor"/>
</dbReference>
<dbReference type="InterPro" id="IPR022687">
    <property type="entry name" value="HTH_DTXR"/>
</dbReference>
<sequence length="231" mass="26318">MLNKNVFLKKYFLMTRSEENYLKTIFHLGGGDSKSITTNAIAEQMETKPSSVTDMAKKLAEKGLVNYVKYQGVSLTNSGVKTALSIIRKHRLWEVFLVEKLDFSWDEVHEVAEQLEHIKSEKLIDKIDELLNFPKYDPHGDPIPTKDGKFQERDKKLLSEMAINATGVCVGVKDSSVPFLKFLDKNKIALGNSIKVLDKEDFDNSLRIQLEGKEIRISHQIASNLYVKKND</sequence>
<accession>A0A1H2UCE0</accession>
<evidence type="ECO:0000256" key="2">
    <source>
        <dbReference type="ARBA" id="ARBA00007871"/>
    </source>
</evidence>
<evidence type="ECO:0000256" key="12">
    <source>
        <dbReference type="ARBA" id="ARBA00025185"/>
    </source>
</evidence>
<dbReference type="GO" id="GO:0046983">
    <property type="term" value="F:protein dimerization activity"/>
    <property type="evidence" value="ECO:0007669"/>
    <property type="project" value="InterPro"/>
</dbReference>
<dbReference type="PROSITE" id="PS50944">
    <property type="entry name" value="HTH_DTXR"/>
    <property type="match status" value="1"/>
</dbReference>
<dbReference type="InterPro" id="IPR036388">
    <property type="entry name" value="WH-like_DNA-bd_sf"/>
</dbReference>
<dbReference type="Gene3D" id="2.30.30.90">
    <property type="match status" value="1"/>
</dbReference>
<dbReference type="Pfam" id="PF02742">
    <property type="entry name" value="Fe_dep_repr_C"/>
    <property type="match status" value="1"/>
</dbReference>
<dbReference type="SUPFAM" id="SSF46785">
    <property type="entry name" value="Winged helix' DNA-binding domain"/>
    <property type="match status" value="1"/>
</dbReference>
<evidence type="ECO:0000256" key="10">
    <source>
        <dbReference type="ARBA" id="ARBA00023163"/>
    </source>
</evidence>
<evidence type="ECO:0000256" key="5">
    <source>
        <dbReference type="ARBA" id="ARBA00022490"/>
    </source>
</evidence>
<comment type="subcellular location">
    <subcellularLocation>
        <location evidence="1">Cytoplasm</location>
    </subcellularLocation>
</comment>
<evidence type="ECO:0000256" key="1">
    <source>
        <dbReference type="ARBA" id="ARBA00004496"/>
    </source>
</evidence>
<proteinExistence type="inferred from homology"/>
<dbReference type="GO" id="GO:0003677">
    <property type="term" value="F:DNA binding"/>
    <property type="evidence" value="ECO:0007669"/>
    <property type="project" value="UniProtKB-KW"/>
</dbReference>
<dbReference type="Proteomes" id="UP000199592">
    <property type="component" value="Unassembled WGS sequence"/>
</dbReference>
<dbReference type="AlphaFoldDB" id="A0A1H2UCE0"/>
<dbReference type="GO" id="GO:0046914">
    <property type="term" value="F:transition metal ion binding"/>
    <property type="evidence" value="ECO:0007669"/>
    <property type="project" value="InterPro"/>
</dbReference>
<dbReference type="InterPro" id="IPR007167">
    <property type="entry name" value="Fe-transptr_FeoA-like"/>
</dbReference>
<dbReference type="Pfam" id="PF01325">
    <property type="entry name" value="Fe_dep_repress"/>
    <property type="match status" value="1"/>
</dbReference>
<keyword evidence="5" id="KW-0963">Cytoplasm</keyword>
<evidence type="ECO:0000256" key="3">
    <source>
        <dbReference type="ARBA" id="ARBA00011738"/>
    </source>
</evidence>
<evidence type="ECO:0000256" key="8">
    <source>
        <dbReference type="ARBA" id="ARBA00023125"/>
    </source>
</evidence>
<dbReference type="PANTHER" id="PTHR33238">
    <property type="entry name" value="IRON (METAL) DEPENDENT REPRESSOR, DTXR FAMILY"/>
    <property type="match status" value="1"/>
</dbReference>
<dbReference type="GO" id="GO:0005737">
    <property type="term" value="C:cytoplasm"/>
    <property type="evidence" value="ECO:0007669"/>
    <property type="project" value="UniProtKB-SubCell"/>
</dbReference>
<keyword evidence="8" id="KW-0238">DNA-binding</keyword>
<evidence type="ECO:0000256" key="4">
    <source>
        <dbReference type="ARBA" id="ARBA00022386"/>
    </source>
</evidence>
<comment type="subunit">
    <text evidence="3">Homodimer.</text>
</comment>
<dbReference type="FunFam" id="1.10.60.10:FF:000004">
    <property type="entry name" value="DtxR family transcriptional regulator"/>
    <property type="match status" value="1"/>
</dbReference>
<evidence type="ECO:0000313" key="15">
    <source>
        <dbReference type="EMBL" id="SDW53871.1"/>
    </source>
</evidence>
<keyword evidence="16" id="KW-1185">Reference proteome</keyword>
<keyword evidence="7" id="KW-0805">Transcription regulation</keyword>
<dbReference type="InterPro" id="IPR036390">
    <property type="entry name" value="WH_DNA-bd_sf"/>
</dbReference>
<dbReference type="EMBL" id="FNMY01000002">
    <property type="protein sequence ID" value="SDW53871.1"/>
    <property type="molecule type" value="Genomic_DNA"/>
</dbReference>
<reference evidence="16" key="1">
    <citation type="submission" date="2016-10" db="EMBL/GenBank/DDBJ databases">
        <authorList>
            <person name="Varghese N."/>
            <person name="Submissions S."/>
        </authorList>
    </citation>
    <scope>NUCLEOTIDE SEQUENCE [LARGE SCALE GENOMIC DNA]</scope>
    <source>
        <strain evidence="16">DSM 25030</strain>
    </source>
</reference>
<dbReference type="STRING" id="1073328.SAMN05216294_0754"/>
<keyword evidence="6" id="KW-0678">Repressor</keyword>
<name>A0A1H2UCE0_9FLAO</name>
<dbReference type="InterPro" id="IPR038157">
    <property type="entry name" value="FeoA_core_dom"/>
</dbReference>
<dbReference type="InterPro" id="IPR036421">
    <property type="entry name" value="Fe_dep_repressor_sf"/>
</dbReference>
<evidence type="ECO:0000256" key="6">
    <source>
        <dbReference type="ARBA" id="ARBA00022491"/>
    </source>
</evidence>
<feature type="domain" description="HTH dtxR-type" evidence="14">
    <location>
        <begin position="14"/>
        <end position="76"/>
    </location>
</feature>
<dbReference type="GO" id="GO:0003700">
    <property type="term" value="F:DNA-binding transcription factor activity"/>
    <property type="evidence" value="ECO:0007669"/>
    <property type="project" value="InterPro"/>
</dbReference>
<comment type="function">
    <text evidence="12">In the presence of manganese, represses expression of mntH and mntS. Up-regulates expression of mntP.</text>
</comment>
<evidence type="ECO:0000256" key="13">
    <source>
        <dbReference type="ARBA" id="ARBA00032593"/>
    </source>
</evidence>
<gene>
    <name evidence="15" type="ORF">SAMN04487892_1539</name>
</gene>
<dbReference type="PANTHER" id="PTHR33238:SF11">
    <property type="entry name" value="TRANSCRIPTIONAL REGULATOR MNTR"/>
    <property type="match status" value="1"/>
</dbReference>
<dbReference type="Pfam" id="PF04023">
    <property type="entry name" value="FeoA"/>
    <property type="match status" value="1"/>
</dbReference>
<evidence type="ECO:0000313" key="16">
    <source>
        <dbReference type="Proteomes" id="UP000199592"/>
    </source>
</evidence>
<keyword evidence="10" id="KW-0804">Transcription</keyword>
<keyword evidence="9" id="KW-0010">Activator</keyword>
<dbReference type="SUPFAM" id="SSF47979">
    <property type="entry name" value="Iron-dependent repressor protein, dimerization domain"/>
    <property type="match status" value="1"/>
</dbReference>
<evidence type="ECO:0000259" key="14">
    <source>
        <dbReference type="PROSITE" id="PS50944"/>
    </source>
</evidence>
<protein>
    <recommendedName>
        <fullName evidence="4">Transcriptional regulator MntR</fullName>
    </recommendedName>
    <alternativeName>
        <fullName evidence="13">Manganese transport regulator</fullName>
    </alternativeName>
</protein>
<keyword evidence="11" id="KW-0464">Manganese</keyword>
<comment type="similarity">
    <text evidence="2">Belongs to the DtxR/MntR family.</text>
</comment>
<dbReference type="Gene3D" id="1.10.10.10">
    <property type="entry name" value="Winged helix-like DNA-binding domain superfamily/Winged helix DNA-binding domain"/>
    <property type="match status" value="1"/>
</dbReference>